<gene>
    <name evidence="1" type="ORF">GCM10009654_11320</name>
</gene>
<dbReference type="Proteomes" id="UP001501371">
    <property type="component" value="Unassembled WGS sequence"/>
</dbReference>
<protein>
    <submittedName>
        <fullName evidence="1">Uncharacterized protein</fullName>
    </submittedName>
</protein>
<reference evidence="1 2" key="1">
    <citation type="journal article" date="2019" name="Int. J. Syst. Evol. Microbiol.">
        <title>The Global Catalogue of Microorganisms (GCM) 10K type strain sequencing project: providing services to taxonomists for standard genome sequencing and annotation.</title>
        <authorList>
            <consortium name="The Broad Institute Genomics Platform"/>
            <consortium name="The Broad Institute Genome Sequencing Center for Infectious Disease"/>
            <person name="Wu L."/>
            <person name="Ma J."/>
        </authorList>
    </citation>
    <scope>NUCLEOTIDE SEQUENCE [LARGE SCALE GENOMIC DNA]</scope>
    <source>
        <strain evidence="1 2">JCM 12696</strain>
    </source>
</reference>
<evidence type="ECO:0000313" key="1">
    <source>
        <dbReference type="EMBL" id="GAA1157163.1"/>
    </source>
</evidence>
<comment type="caution">
    <text evidence="1">The sequence shown here is derived from an EMBL/GenBank/DDBJ whole genome shotgun (WGS) entry which is preliminary data.</text>
</comment>
<dbReference type="RefSeq" id="WP_344270995.1">
    <property type="nucleotide sequence ID" value="NZ_BAAAKV010000007.1"/>
</dbReference>
<proteinExistence type="predicted"/>
<accession>A0ABN1ULM1</accession>
<keyword evidence="2" id="KW-1185">Reference proteome</keyword>
<organism evidence="1 2">
    <name type="scientific">Streptomyces hebeiensis</name>
    <dbReference type="NCBI Taxonomy" id="229486"/>
    <lineage>
        <taxon>Bacteria</taxon>
        <taxon>Bacillati</taxon>
        <taxon>Actinomycetota</taxon>
        <taxon>Actinomycetes</taxon>
        <taxon>Kitasatosporales</taxon>
        <taxon>Streptomycetaceae</taxon>
        <taxon>Streptomyces</taxon>
    </lineage>
</organism>
<dbReference type="EMBL" id="BAAAKV010000007">
    <property type="protein sequence ID" value="GAA1157163.1"/>
    <property type="molecule type" value="Genomic_DNA"/>
</dbReference>
<sequence>MLELGLRRIRRLFRRSATSRHRAGAVALAPRPPVPVPTPMPPLRRPVVVAYSVALIATGDIPLHGEYVLPATPCSRAEFERWQRAELRSRRMELALALRREGRS</sequence>
<name>A0ABN1ULM1_9ACTN</name>
<evidence type="ECO:0000313" key="2">
    <source>
        <dbReference type="Proteomes" id="UP001501371"/>
    </source>
</evidence>